<name>A0A653A5S9_UNCDX</name>
<keyword evidence="1" id="KW-0472">Membrane</keyword>
<gene>
    <name evidence="3" type="ORF">TRIP_B250427</name>
</gene>
<dbReference type="SUPFAM" id="SSF110296">
    <property type="entry name" value="Oligoxyloglucan reducing end-specific cellobiohydrolase"/>
    <property type="match status" value="1"/>
</dbReference>
<keyword evidence="1" id="KW-0812">Transmembrane</keyword>
<organism evidence="3">
    <name type="scientific">Uncultured Desulfatiglans sp</name>
    <dbReference type="NCBI Taxonomy" id="1748965"/>
    <lineage>
        <taxon>Bacteria</taxon>
        <taxon>Pseudomonadati</taxon>
        <taxon>Thermodesulfobacteriota</taxon>
        <taxon>Desulfobacteria</taxon>
        <taxon>Desulfatiglandales</taxon>
        <taxon>Desulfatiglandaceae</taxon>
        <taxon>Desulfatiglans</taxon>
        <taxon>environmental samples</taxon>
    </lineage>
</organism>
<evidence type="ECO:0000313" key="3">
    <source>
        <dbReference type="EMBL" id="VBB43367.1"/>
    </source>
</evidence>
<reference evidence="3" key="1">
    <citation type="submission" date="2018-07" db="EMBL/GenBank/DDBJ databases">
        <authorList>
            <consortium name="Genoscope - CEA"/>
            <person name="William W."/>
        </authorList>
    </citation>
    <scope>NUCLEOTIDE SEQUENCE</scope>
    <source>
        <strain evidence="3">IK1</strain>
    </source>
</reference>
<sequence>MRLNPIAAILALICALLLLPLHQHHAYSDDPDTQYSPVDPPEGFEQSTIRSIHKVSDNEFYVLFSNTPPSPPLEQTASKNIQNPDIVYHYLNGVWSQVSFDSIYAPISRIGGSGSTVFTVGMFGQIHKITGDNAATWKDLMGPPDSSVNLYGLYTEGASVIAVGESPPSTNSTQAKAAVFLGSTTSPSGWSQTYTCDSYQQSCLCDVDGDGSGNIVAVGSKNGIYALGIFSTNGGSTWAPIDFSAFTNLPPLKTISYYPSANVFFLGGENFILWYSPGNTPTSNNSTLVPLNFYLSEIYQETAVGFQGMMAAGQICTFIPGTSGRAENTPTGAQSFGGEWISDPDAPSGLSVLTAIDGGSDVIIAGEEGTILRRAGDKPSPVPAALPVPTLSHIGMGILLLGMITAVIIMLRKRSSRSLP</sequence>
<dbReference type="EMBL" id="UPXX01000018">
    <property type="protein sequence ID" value="VBB43367.1"/>
    <property type="molecule type" value="Genomic_DNA"/>
</dbReference>
<feature type="signal peptide" evidence="2">
    <location>
        <begin position="1"/>
        <end position="26"/>
    </location>
</feature>
<evidence type="ECO:0000256" key="2">
    <source>
        <dbReference type="SAM" id="SignalP"/>
    </source>
</evidence>
<accession>A0A653A5S9</accession>
<protein>
    <submittedName>
        <fullName evidence="3">Uncharacterized protein</fullName>
    </submittedName>
</protein>
<feature type="transmembrane region" description="Helical" evidence="1">
    <location>
        <begin position="391"/>
        <end position="411"/>
    </location>
</feature>
<keyword evidence="2" id="KW-0732">Signal</keyword>
<feature type="chain" id="PRO_5024791546" evidence="2">
    <location>
        <begin position="27"/>
        <end position="420"/>
    </location>
</feature>
<dbReference type="AlphaFoldDB" id="A0A653A5S9"/>
<proteinExistence type="predicted"/>
<keyword evidence="1" id="KW-1133">Transmembrane helix</keyword>
<evidence type="ECO:0000256" key="1">
    <source>
        <dbReference type="SAM" id="Phobius"/>
    </source>
</evidence>